<evidence type="ECO:0000256" key="13">
    <source>
        <dbReference type="ARBA" id="ARBA00023136"/>
    </source>
</evidence>
<keyword evidence="10 15" id="KW-0862">Zinc</keyword>
<dbReference type="STRING" id="92696.A0A4R0RNX1"/>
<dbReference type="GO" id="GO:0006508">
    <property type="term" value="P:proteolysis"/>
    <property type="evidence" value="ECO:0007669"/>
    <property type="project" value="UniProtKB-KW"/>
</dbReference>
<evidence type="ECO:0000256" key="9">
    <source>
        <dbReference type="ARBA" id="ARBA00022801"/>
    </source>
</evidence>
<evidence type="ECO:0000256" key="15">
    <source>
        <dbReference type="RuleBase" id="RU361240"/>
    </source>
</evidence>
<feature type="transmembrane region" description="Helical" evidence="16">
    <location>
        <begin position="698"/>
        <end position="719"/>
    </location>
</feature>
<keyword evidence="14" id="KW-0325">Glycoprotein</keyword>
<organism evidence="20 21">
    <name type="scientific">Steccherinum ochraceum</name>
    <dbReference type="NCBI Taxonomy" id="92696"/>
    <lineage>
        <taxon>Eukaryota</taxon>
        <taxon>Fungi</taxon>
        <taxon>Dikarya</taxon>
        <taxon>Basidiomycota</taxon>
        <taxon>Agaricomycotina</taxon>
        <taxon>Agaricomycetes</taxon>
        <taxon>Polyporales</taxon>
        <taxon>Steccherinaceae</taxon>
        <taxon>Steccherinum</taxon>
    </lineage>
</organism>
<feature type="transmembrane region" description="Helical" evidence="16">
    <location>
        <begin position="359"/>
        <end position="380"/>
    </location>
</feature>
<evidence type="ECO:0000259" key="19">
    <source>
        <dbReference type="Pfam" id="PF22251"/>
    </source>
</evidence>
<protein>
    <recommendedName>
        <fullName evidence="15">Peptide hydrolase</fullName>
        <ecNumber evidence="15">3.4.-.-</ecNumber>
    </recommendedName>
</protein>
<keyword evidence="5" id="KW-0926">Vacuole</keyword>
<comment type="similarity">
    <text evidence="4 15">Belongs to the peptidase M28 family.</text>
</comment>
<evidence type="ECO:0000256" key="3">
    <source>
        <dbReference type="ARBA" id="ARBA00004128"/>
    </source>
</evidence>
<keyword evidence="8 15" id="KW-0479">Metal-binding</keyword>
<evidence type="ECO:0000259" key="17">
    <source>
        <dbReference type="Pfam" id="PF04389"/>
    </source>
</evidence>
<comment type="caution">
    <text evidence="20">The sequence shown here is derived from an EMBL/GenBank/DDBJ whole genome shotgun (WGS) entry which is preliminary data.</text>
</comment>
<dbReference type="SUPFAM" id="SSF53187">
    <property type="entry name" value="Zn-dependent exopeptidases"/>
    <property type="match status" value="1"/>
</dbReference>
<dbReference type="OrthoDB" id="76293at2759"/>
<feature type="domain" description="Peptidase M28" evidence="17">
    <location>
        <begin position="117"/>
        <end position="310"/>
    </location>
</feature>
<dbReference type="Pfam" id="PF22251">
    <property type="entry name" value="PFF1_TM"/>
    <property type="match status" value="1"/>
</dbReference>
<dbReference type="Pfam" id="PF22250">
    <property type="entry name" value="PFF1_C"/>
    <property type="match status" value="1"/>
</dbReference>
<feature type="transmembrane region" description="Helical" evidence="16">
    <location>
        <begin position="506"/>
        <end position="530"/>
    </location>
</feature>
<feature type="transmembrane region" description="Helical" evidence="16">
    <location>
        <begin position="401"/>
        <end position="426"/>
    </location>
</feature>
<feature type="domain" description="Vacuolar membrane protease C-terminal" evidence="18">
    <location>
        <begin position="725"/>
        <end position="981"/>
    </location>
</feature>
<dbReference type="Gene3D" id="3.40.630.10">
    <property type="entry name" value="Zn peptidases"/>
    <property type="match status" value="1"/>
</dbReference>
<dbReference type="GO" id="GO:0046872">
    <property type="term" value="F:metal ion binding"/>
    <property type="evidence" value="ECO:0007669"/>
    <property type="project" value="UniProtKB-KW"/>
</dbReference>
<feature type="transmembrane region" description="Helical" evidence="16">
    <location>
        <begin position="438"/>
        <end position="457"/>
    </location>
</feature>
<evidence type="ECO:0000256" key="8">
    <source>
        <dbReference type="ARBA" id="ARBA00022723"/>
    </source>
</evidence>
<comment type="cofactor">
    <cofactor evidence="1">
        <name>Zn(2+)</name>
        <dbReference type="ChEBI" id="CHEBI:29105"/>
    </cofactor>
</comment>
<evidence type="ECO:0000256" key="7">
    <source>
        <dbReference type="ARBA" id="ARBA00022692"/>
    </source>
</evidence>
<keyword evidence="9 15" id="KW-0378">Hydrolase</keyword>
<comment type="subcellular location">
    <subcellularLocation>
        <location evidence="3">Vacuole membrane</location>
        <topology evidence="3">Multi-pass membrane protein</topology>
    </subcellularLocation>
</comment>
<dbReference type="EC" id="3.4.-.-" evidence="15"/>
<keyword evidence="21" id="KW-1185">Reference proteome</keyword>
<dbReference type="PANTHER" id="PTHR12147">
    <property type="entry name" value="METALLOPEPTIDASE M28 FAMILY MEMBER"/>
    <property type="match status" value="1"/>
</dbReference>
<keyword evidence="6 15" id="KW-0645">Protease</keyword>
<keyword evidence="11 16" id="KW-1133">Transmembrane helix</keyword>
<evidence type="ECO:0000256" key="4">
    <source>
        <dbReference type="ARBA" id="ARBA00010918"/>
    </source>
</evidence>
<dbReference type="InterPro" id="IPR048024">
    <property type="entry name" value="Fxna-like_M28_dom"/>
</dbReference>
<evidence type="ECO:0000256" key="1">
    <source>
        <dbReference type="ARBA" id="ARBA00001947"/>
    </source>
</evidence>
<feature type="transmembrane region" description="Helical" evidence="16">
    <location>
        <begin position="670"/>
        <end position="691"/>
    </location>
</feature>
<dbReference type="Pfam" id="PF04389">
    <property type="entry name" value="Peptidase_M28"/>
    <property type="match status" value="1"/>
</dbReference>
<dbReference type="GO" id="GO:0005774">
    <property type="term" value="C:vacuolar membrane"/>
    <property type="evidence" value="ECO:0007669"/>
    <property type="project" value="UniProtKB-SubCell"/>
</dbReference>
<dbReference type="EMBL" id="RWJN01000086">
    <property type="protein sequence ID" value="TCD67775.1"/>
    <property type="molecule type" value="Genomic_DNA"/>
</dbReference>
<evidence type="ECO:0000256" key="11">
    <source>
        <dbReference type="ARBA" id="ARBA00022989"/>
    </source>
</evidence>
<dbReference type="InterPro" id="IPR007484">
    <property type="entry name" value="Peptidase_M28"/>
</dbReference>
<reference evidence="20 21" key="1">
    <citation type="submission" date="2018-11" db="EMBL/GenBank/DDBJ databases">
        <title>Genome assembly of Steccherinum ochraceum LE-BIN_3174, the white-rot fungus of the Steccherinaceae family (The Residual Polyporoid clade, Polyporales, Basidiomycota).</title>
        <authorList>
            <person name="Fedorova T.V."/>
            <person name="Glazunova O.A."/>
            <person name="Landesman E.O."/>
            <person name="Moiseenko K.V."/>
            <person name="Psurtseva N.V."/>
            <person name="Savinova O.S."/>
            <person name="Shakhova N.V."/>
            <person name="Tyazhelova T.V."/>
            <person name="Vasina D.V."/>
        </authorList>
    </citation>
    <scope>NUCLEOTIDE SEQUENCE [LARGE SCALE GENOMIC DNA]</scope>
    <source>
        <strain evidence="20 21">LE-BIN_3174</strain>
    </source>
</reference>
<sequence length="988" mass="107592">MAPPRTFLLNFSAVPVTVLAVLIYSFLFLAVFVTDETSDVSRDQEGLNVDRALEDLHVITYRPHPVLSHAHDDAHAYVFFRLSALASNSSYVHVSNDVQSSASYVTGTTGSYYESTNILVKVDGTDPQTLNDGVLFSAHLDSISTGPGATDDAIGIVTMMQLVEYLAHPERRPRKTAVFLFNSGEEDGLNGSHMFLEHPWANLTSEFINLEGAGSGGRPLVFRSSTLGSVRSFASGSIDHPHGNVLCHDAFDIGVLRSRTDYQVFEKGLQGIVPGLEGTDYSFYRDRAVYHTPRDSIAQLGTEELRKSVWAMMDGARGAGLALLNEDKSSDDGNKAVYFDILGRSFVVFPLRYLLTGNIVLLVFGPVSLLALLVWVVTVVDRHTNAGARASHTTTISRVGAVLVAMMSWGRFWGALGTTVLGQALLVNAFVQISPFAIYSYATTILLSSLSLTYITLVLPLQASQHYYKTYPAQSQKLAVLLSLFLVTWEGLLLSTIAVGKYSVGGVYFVTALYLSVWSAAGVGLGEAAWRAGNASEAEREREVFDLMGETGLVGGPVVQRTNVRSEVYDGPVLVDAQEVEVEGTDAVGEDVVVTEHTPLIHRAGESLDRRGSNGRGAPREAVKTHIEENAWWIGQMVLLIPFPVILISQLQLLLTHSLRHSLADGNSPLPVYAGIAFFSTLIGLPITPFAHKLHCDLTRLMIIVFTISTLYALLAFPFTQEYPLKIFFQQKLFMELPSPAHPYGQVSHATTLLTGPAGYVNNTIIPSLPNSLGKPLDCHVDNTSRAGLLMCGWDSTDLLPSPGGLRTIMNHPNASKDLHPDAVHSDDWMTVHLSRRGTHNATIAIAGHNTRACRIQFDDPISYYRVRTTDAGNDPLPPPMKKYDFQPGYEITSEGVTDLPLWSRTWGQEFIVDIGWNVSTTARSGGMLKGTVGCAWAEYASASAGAGWAGASGTIPALEEVVRFLPLWAAPIKWTYGLVETEARFAV</sequence>
<feature type="transmembrane region" description="Helical" evidence="16">
    <location>
        <begin position="478"/>
        <end position="500"/>
    </location>
</feature>
<feature type="transmembrane region" description="Helical" evidence="16">
    <location>
        <begin position="630"/>
        <end position="650"/>
    </location>
</feature>
<evidence type="ECO:0000313" key="20">
    <source>
        <dbReference type="EMBL" id="TCD67775.1"/>
    </source>
</evidence>
<evidence type="ECO:0000313" key="21">
    <source>
        <dbReference type="Proteomes" id="UP000292702"/>
    </source>
</evidence>
<evidence type="ECO:0000259" key="18">
    <source>
        <dbReference type="Pfam" id="PF22250"/>
    </source>
</evidence>
<dbReference type="InterPro" id="IPR053975">
    <property type="entry name" value="PFF1_C"/>
</dbReference>
<accession>A0A4R0RNX1</accession>
<keyword evidence="7 16" id="KW-0812">Transmembrane</keyword>
<keyword evidence="12" id="KW-0482">Metalloprotease</keyword>
<dbReference type="InterPro" id="IPR045175">
    <property type="entry name" value="M28_fam"/>
</dbReference>
<evidence type="ECO:0000256" key="6">
    <source>
        <dbReference type="ARBA" id="ARBA00022670"/>
    </source>
</evidence>
<dbReference type="InterPro" id="IPR053976">
    <property type="entry name" value="PFF1_TM"/>
</dbReference>
<evidence type="ECO:0000256" key="16">
    <source>
        <dbReference type="SAM" id="Phobius"/>
    </source>
</evidence>
<feature type="transmembrane region" description="Helical" evidence="16">
    <location>
        <begin position="7"/>
        <end position="33"/>
    </location>
</feature>
<dbReference type="PANTHER" id="PTHR12147:SF58">
    <property type="entry name" value="VACUOLAR MEMBRANE PROTEASE"/>
    <property type="match status" value="1"/>
</dbReference>
<dbReference type="CDD" id="cd03875">
    <property type="entry name" value="M28_Fxna_like"/>
    <property type="match status" value="1"/>
</dbReference>
<comment type="function">
    <text evidence="2">May be involved in vacuolar sorting and osmoregulation.</text>
</comment>
<evidence type="ECO:0000256" key="14">
    <source>
        <dbReference type="ARBA" id="ARBA00023180"/>
    </source>
</evidence>
<keyword evidence="13 16" id="KW-0472">Membrane</keyword>
<evidence type="ECO:0000256" key="5">
    <source>
        <dbReference type="ARBA" id="ARBA00022554"/>
    </source>
</evidence>
<dbReference type="GO" id="GO:0008235">
    <property type="term" value="F:metalloexopeptidase activity"/>
    <property type="evidence" value="ECO:0007669"/>
    <property type="project" value="InterPro"/>
</dbReference>
<evidence type="ECO:0000256" key="10">
    <source>
        <dbReference type="ARBA" id="ARBA00022833"/>
    </source>
</evidence>
<feature type="domain" description="Vacuolar membrane protease transmembrane" evidence="19">
    <location>
        <begin position="411"/>
        <end position="695"/>
    </location>
</feature>
<evidence type="ECO:0000256" key="2">
    <source>
        <dbReference type="ARBA" id="ARBA00003273"/>
    </source>
</evidence>
<dbReference type="Proteomes" id="UP000292702">
    <property type="component" value="Unassembled WGS sequence"/>
</dbReference>
<evidence type="ECO:0000256" key="12">
    <source>
        <dbReference type="ARBA" id="ARBA00023049"/>
    </source>
</evidence>
<dbReference type="AlphaFoldDB" id="A0A4R0RNX1"/>
<proteinExistence type="inferred from homology"/>
<name>A0A4R0RNX1_9APHY</name>
<gene>
    <name evidence="20" type="ORF">EIP91_011961</name>
</gene>